<feature type="domain" description="Cytochrome C Planctomycete-type" evidence="5">
    <location>
        <begin position="38"/>
        <end position="84"/>
    </location>
</feature>
<evidence type="ECO:0000313" key="9">
    <source>
        <dbReference type="Proteomes" id="UP000590740"/>
    </source>
</evidence>
<evidence type="ECO:0000259" key="6">
    <source>
        <dbReference type="Pfam" id="PF07637"/>
    </source>
</evidence>
<feature type="domain" description="DUF1592" evidence="4">
    <location>
        <begin position="564"/>
        <end position="689"/>
    </location>
</feature>
<evidence type="ECO:0000259" key="2">
    <source>
        <dbReference type="Pfam" id="PF07626"/>
    </source>
</evidence>
<dbReference type="Pfam" id="PF07635">
    <property type="entry name" value="PSCyt1"/>
    <property type="match status" value="1"/>
</dbReference>
<keyword evidence="9" id="KW-1185">Reference proteome</keyword>
<dbReference type="InterPro" id="IPR013043">
    <property type="entry name" value="DUF1595"/>
</dbReference>
<protein>
    <recommendedName>
        <fullName evidence="10">Carbohydrate binding module (Family 6)</fullName>
    </recommendedName>
</protein>
<dbReference type="Gene3D" id="2.60.120.260">
    <property type="entry name" value="Galactose-binding domain-like"/>
    <property type="match status" value="1"/>
</dbReference>
<dbReference type="InterPro" id="IPR013036">
    <property type="entry name" value="DUF1587"/>
</dbReference>
<reference evidence="8 9" key="1">
    <citation type="submission" date="2020-08" db="EMBL/GenBank/DDBJ databases">
        <title>Genomic Encyclopedia of Type Strains, Phase IV (KMG-IV): sequencing the most valuable type-strain genomes for metagenomic binning, comparative biology and taxonomic classification.</title>
        <authorList>
            <person name="Goeker M."/>
        </authorList>
    </citation>
    <scope>NUCLEOTIDE SEQUENCE [LARGE SCALE GENOMIC DNA]</scope>
    <source>
        <strain evidence="8 9">DSM 12252</strain>
    </source>
</reference>
<proteinExistence type="predicted"/>
<dbReference type="Pfam" id="PF07626">
    <property type="entry name" value="PSD3"/>
    <property type="match status" value="1"/>
</dbReference>
<dbReference type="Pfam" id="PF07637">
    <property type="entry name" value="PSD5"/>
    <property type="match status" value="1"/>
</dbReference>
<feature type="domain" description="DUF1595" evidence="6">
    <location>
        <begin position="492"/>
        <end position="548"/>
    </location>
</feature>
<dbReference type="InterPro" id="IPR011429">
    <property type="entry name" value="Cyt_c_Planctomycete-type"/>
</dbReference>
<sequence>MLRRLLFASLALPCLLPAAERGQDAYTNRILPLLQKYCYDCHGDGTDKGDFALDEYPEYGKLIADKVLWDHARQQLVTHVMPPEKKEKPPLNERDEIVAWIDDTVFWFDPKKIDPGHITYRRLNRTEYNNTIRDLLLVDMKPANEFPPDDTGYGYDNIGDVLSISPLLMEKYIRAANAVADKALDTSDVERLDLELGAKKFWNQKGETKEWDGVRWFHSNADAATKFTAPAYGNYQLKFHLSATQAGPDAAKVMLKVDDKELGTFDVTARYNGDKGPWQVIQQQVTLKSGEHKIVVRFLNDFADPQNPDPDKRDRNLALDKIEVEGPDGLLPPRGTRLVQWLLDGKPAGLPALKLTGEDFENGQGNASRDTGTIELAMNGYVKHHVDLSLPGKYRLGIKAGAQQAGGEPAKFDVRIGGKNAGSFSITAKNQTPQWFGTEVELPAGKHEIQVWFLNDFYDEKTHQDRNFWLHQLTVEGPMGQPSGIAAADMHAMVDKLGQRLFRRPLRDAEKAKWHGIADLGIQEKLEPLDALGYVLRGMLVSPGFLYRGSPTPVGPVQDGVALIDEYSLASRLSYFLWSSPPDDKLLQLAAKGELRKNMAAEVKRMLADYRAWSLTEDFAGQWLQLRDMDIVNVDERRFPEWKGGMAYAMKKESQMFFDNILRNNLDVIAFLNADYTFLNEKLARYYGIQGVKGDKYQKVSLQGTPRGGVLTQGSILTLTSTPTRTSPVKRGKFLLENILGTPPPPAPGGVAPLDERKQQFGKMTLRQQFAEHRSNASCAGCHAYLDPMGFAFENYDAIGLWRDEEKKQPIDASGSLVRGQTFANLAELRTVLVRDLGDQFVKNLADNLLIYALGRGLEYSDKPTTEEILRKSKAAGNRMQDLILAVCESVPFQKMKAAPQTVGK</sequence>
<dbReference type="InterPro" id="IPR013039">
    <property type="entry name" value="DUF1588"/>
</dbReference>
<dbReference type="AlphaFoldDB" id="A0A7W8DIA3"/>
<evidence type="ECO:0000259" key="4">
    <source>
        <dbReference type="Pfam" id="PF07631"/>
    </source>
</evidence>
<dbReference type="Pfam" id="PF16841">
    <property type="entry name" value="CBM60"/>
    <property type="match status" value="2"/>
</dbReference>
<dbReference type="Pfam" id="PF07631">
    <property type="entry name" value="PSD4"/>
    <property type="match status" value="1"/>
</dbReference>
<name>A0A7W8DIA3_9BACT</name>
<dbReference type="InterPro" id="IPR008979">
    <property type="entry name" value="Galactose-bd-like_sf"/>
</dbReference>
<dbReference type="Pfam" id="PF07627">
    <property type="entry name" value="PSCyt3"/>
    <property type="match status" value="1"/>
</dbReference>
<dbReference type="InterPro" id="IPR011478">
    <property type="entry name" value="DUF1585"/>
</dbReference>
<dbReference type="RefSeq" id="WP_184337528.1">
    <property type="nucleotide sequence ID" value="NZ_JACHIG010000001.1"/>
</dbReference>
<accession>A0A7W8DIA3</accession>
<feature type="domain" description="DUF1585" evidence="1">
    <location>
        <begin position="820"/>
        <end position="893"/>
    </location>
</feature>
<organism evidence="8 9">
    <name type="scientific">Prosthecobacter vanneervenii</name>
    <dbReference type="NCBI Taxonomy" id="48466"/>
    <lineage>
        <taxon>Bacteria</taxon>
        <taxon>Pseudomonadati</taxon>
        <taxon>Verrucomicrobiota</taxon>
        <taxon>Verrucomicrobiia</taxon>
        <taxon>Verrucomicrobiales</taxon>
        <taxon>Verrucomicrobiaceae</taxon>
        <taxon>Prosthecobacter</taxon>
    </lineage>
</organism>
<evidence type="ECO:0000313" key="8">
    <source>
        <dbReference type="EMBL" id="MBB5030666.1"/>
    </source>
</evidence>
<comment type="caution">
    <text evidence="8">The sequence shown here is derived from an EMBL/GenBank/DDBJ whole genome shotgun (WGS) entry which is preliminary data.</text>
</comment>
<evidence type="ECO:0008006" key="10">
    <source>
        <dbReference type="Google" id="ProtNLM"/>
    </source>
</evidence>
<dbReference type="EMBL" id="JACHIG010000001">
    <property type="protein sequence ID" value="MBB5030666.1"/>
    <property type="molecule type" value="Genomic_DNA"/>
</dbReference>
<feature type="domain" description="DUF1587" evidence="2">
    <location>
        <begin position="121"/>
        <end position="184"/>
    </location>
</feature>
<evidence type="ECO:0000259" key="3">
    <source>
        <dbReference type="Pfam" id="PF07627"/>
    </source>
</evidence>
<feature type="domain" description="Carbohydrate binding module xylan-binding" evidence="7">
    <location>
        <begin position="397"/>
        <end position="481"/>
    </location>
</feature>
<evidence type="ECO:0000259" key="1">
    <source>
        <dbReference type="Pfam" id="PF07624"/>
    </source>
</evidence>
<evidence type="ECO:0000259" key="5">
    <source>
        <dbReference type="Pfam" id="PF07635"/>
    </source>
</evidence>
<dbReference type="Pfam" id="PF07624">
    <property type="entry name" value="PSD2"/>
    <property type="match status" value="1"/>
</dbReference>
<dbReference type="SUPFAM" id="SSF49785">
    <property type="entry name" value="Galactose-binding domain-like"/>
    <property type="match status" value="1"/>
</dbReference>
<dbReference type="InterPro" id="IPR031768">
    <property type="entry name" value="CBM60_xylan-bd"/>
</dbReference>
<evidence type="ECO:0000259" key="7">
    <source>
        <dbReference type="Pfam" id="PF16841"/>
    </source>
</evidence>
<gene>
    <name evidence="8" type="ORF">HNQ65_000220</name>
</gene>
<feature type="domain" description="DUF1588" evidence="3">
    <location>
        <begin position="707"/>
        <end position="806"/>
    </location>
</feature>
<dbReference type="Proteomes" id="UP000590740">
    <property type="component" value="Unassembled WGS sequence"/>
</dbReference>
<dbReference type="Gene3D" id="2.60.60.40">
    <property type="match status" value="1"/>
</dbReference>
<feature type="domain" description="Carbohydrate binding module xylan-binding" evidence="7">
    <location>
        <begin position="241"/>
        <end position="327"/>
    </location>
</feature>
<dbReference type="InterPro" id="IPR013042">
    <property type="entry name" value="DUF1592"/>
</dbReference>